<accession>A0A6M3K3G6</accession>
<dbReference type="EMBL" id="MT142153">
    <property type="protein sequence ID" value="QJA75285.1"/>
    <property type="molecule type" value="Genomic_DNA"/>
</dbReference>
<organism evidence="2">
    <name type="scientific">viral metagenome</name>
    <dbReference type="NCBI Taxonomy" id="1070528"/>
    <lineage>
        <taxon>unclassified sequences</taxon>
        <taxon>metagenomes</taxon>
        <taxon>organismal metagenomes</taxon>
    </lineage>
</organism>
<sequence>MKRFMKAVAAIAVVGLAVTGLVSHNIEAQIPQYWQNIKANDFAVIEDSTGDTTFTINDNVDSDTSTVFEDTYLWQGITIEGYSNAADAGSAAVTIYVEGSVRGETYTVVDSLLITADVTPTFKSVDLRAARWRYMRTRVEGIASTDSAGVQVNQRLFYWGDR</sequence>
<evidence type="ECO:0000313" key="1">
    <source>
        <dbReference type="EMBL" id="QJA66785.1"/>
    </source>
</evidence>
<evidence type="ECO:0000313" key="2">
    <source>
        <dbReference type="EMBL" id="QJA75285.1"/>
    </source>
</evidence>
<protein>
    <submittedName>
        <fullName evidence="2">Uncharacterized protein</fullName>
    </submittedName>
</protein>
<reference evidence="2" key="1">
    <citation type="submission" date="2020-03" db="EMBL/GenBank/DDBJ databases">
        <title>The deep terrestrial virosphere.</title>
        <authorList>
            <person name="Holmfeldt K."/>
            <person name="Nilsson E."/>
            <person name="Simone D."/>
            <person name="Lopez-Fernandez M."/>
            <person name="Wu X."/>
            <person name="de Brujin I."/>
            <person name="Lundin D."/>
            <person name="Andersson A."/>
            <person name="Bertilsson S."/>
            <person name="Dopson M."/>
        </authorList>
    </citation>
    <scope>NUCLEOTIDE SEQUENCE</scope>
    <source>
        <strain evidence="2">MM415A01834</strain>
        <strain evidence="1">MM415B00334</strain>
    </source>
</reference>
<dbReference type="EMBL" id="MT141560">
    <property type="protein sequence ID" value="QJA66785.1"/>
    <property type="molecule type" value="Genomic_DNA"/>
</dbReference>
<name>A0A6M3K3G6_9ZZZZ</name>
<gene>
    <name evidence="2" type="ORF">MM415A01834_0007</name>
    <name evidence="1" type="ORF">MM415B00334_0038</name>
</gene>
<proteinExistence type="predicted"/>
<dbReference type="AlphaFoldDB" id="A0A6M3K3G6"/>